<feature type="compositionally biased region" description="Polar residues" evidence="4">
    <location>
        <begin position="9"/>
        <end position="22"/>
    </location>
</feature>
<keyword evidence="7" id="KW-1185">Reference proteome</keyword>
<evidence type="ECO:0000259" key="5">
    <source>
        <dbReference type="PROSITE" id="PS50250"/>
    </source>
</evidence>
<dbReference type="InterPro" id="IPR033464">
    <property type="entry name" value="CSN8_PSD8_EIF3K"/>
</dbReference>
<protein>
    <recommendedName>
        <fullName evidence="2">26S proteasome non-ATPase regulatory subunit 8</fullName>
    </recommendedName>
</protein>
<dbReference type="PANTHER" id="PTHR12387:SF0">
    <property type="entry name" value="26S PROTEASOME NON-ATPASE REGULATORY SUBUNIT 8"/>
    <property type="match status" value="1"/>
</dbReference>
<comment type="caution">
    <text evidence="6">The sequence shown here is derived from an EMBL/GenBank/DDBJ whole genome shotgun (WGS) entry which is preliminary data.</text>
</comment>
<evidence type="ECO:0000313" key="6">
    <source>
        <dbReference type="EMBL" id="CAL8131482.1"/>
    </source>
</evidence>
<dbReference type="EMBL" id="CAXLJM020000088">
    <property type="protein sequence ID" value="CAL8131482.1"/>
    <property type="molecule type" value="Genomic_DNA"/>
</dbReference>
<dbReference type="Gene3D" id="1.25.40.990">
    <property type="match status" value="1"/>
</dbReference>
<proteinExistence type="inferred from homology"/>
<evidence type="ECO:0000256" key="2">
    <source>
        <dbReference type="ARBA" id="ARBA00014939"/>
    </source>
</evidence>
<evidence type="ECO:0000256" key="4">
    <source>
        <dbReference type="SAM" id="MobiDB-lite"/>
    </source>
</evidence>
<feature type="compositionally biased region" description="Basic and acidic residues" evidence="4">
    <location>
        <begin position="59"/>
        <end position="71"/>
    </location>
</feature>
<gene>
    <name evidence="6" type="ORF">ODALV1_LOCUS24204</name>
</gene>
<dbReference type="Pfam" id="PF10075">
    <property type="entry name" value="CSN8_PSD8_EIF3K"/>
    <property type="match status" value="1"/>
</dbReference>
<sequence>MSKRKESSSRTNSKGSVLSSASKHAKTAKQTLEGMLAEIKELETPPPSVLPPGASNAAKELEKRKEMEKEYRKKRSTFGTKLRDDLIKEWNKGKDRDMEKVELYLEASKVLLTKLNLPLSHNFVAGDKDTEKDLLVAMDILEIGARFSVAKTESSSDPKGIREFERYISQLKHYYFDMDKYVRKQSKHMFEILGMNLLNLLSQNKMEEFHMELEIFPHLDLALKDPYIKKAVEIEQWITEGKFNKIYELQKAKLDDLRNVGLTSPGFKYFVDHLESTLREHSVGIASIIGAAYEKLSMQCAMQLLNLNDSNKLASIIKAQNWTVKEGHIYFQTNKDTSDEIPAEQLMKNALMYADELETIV</sequence>
<evidence type="ECO:0000256" key="1">
    <source>
        <dbReference type="ARBA" id="ARBA00009627"/>
    </source>
</evidence>
<organism evidence="6 7">
    <name type="scientific">Orchesella dallaii</name>
    <dbReference type="NCBI Taxonomy" id="48710"/>
    <lineage>
        <taxon>Eukaryota</taxon>
        <taxon>Metazoa</taxon>
        <taxon>Ecdysozoa</taxon>
        <taxon>Arthropoda</taxon>
        <taxon>Hexapoda</taxon>
        <taxon>Collembola</taxon>
        <taxon>Entomobryomorpha</taxon>
        <taxon>Entomobryoidea</taxon>
        <taxon>Orchesellidae</taxon>
        <taxon>Orchesellinae</taxon>
        <taxon>Orchesella</taxon>
    </lineage>
</organism>
<feature type="domain" description="PCI" evidence="5">
    <location>
        <begin position="162"/>
        <end position="347"/>
    </location>
</feature>
<dbReference type="PANTHER" id="PTHR12387">
    <property type="entry name" value="26S PROTEASOME NON-ATPASE REGULATORY SUBUNIT 8"/>
    <property type="match status" value="1"/>
</dbReference>
<evidence type="ECO:0000313" key="7">
    <source>
        <dbReference type="Proteomes" id="UP001642540"/>
    </source>
</evidence>
<dbReference type="InterPro" id="IPR000717">
    <property type="entry name" value="PCI_dom"/>
</dbReference>
<reference evidence="6 7" key="1">
    <citation type="submission" date="2024-08" db="EMBL/GenBank/DDBJ databases">
        <authorList>
            <person name="Cucini C."/>
            <person name="Frati F."/>
        </authorList>
    </citation>
    <scope>NUCLEOTIDE SEQUENCE [LARGE SCALE GENOMIC DNA]</scope>
</reference>
<evidence type="ECO:0000256" key="3">
    <source>
        <dbReference type="ARBA" id="ARBA00022942"/>
    </source>
</evidence>
<comment type="similarity">
    <text evidence="1">Belongs to the proteasome subunit S14 family.</text>
</comment>
<keyword evidence="3" id="KW-0647">Proteasome</keyword>
<dbReference type="Proteomes" id="UP001642540">
    <property type="component" value="Unassembled WGS sequence"/>
</dbReference>
<accession>A0ABP1RNC5</accession>
<dbReference type="PROSITE" id="PS50250">
    <property type="entry name" value="PCI"/>
    <property type="match status" value="1"/>
</dbReference>
<dbReference type="InterPro" id="IPR006746">
    <property type="entry name" value="26S_Psome_Rpn12"/>
</dbReference>
<feature type="region of interest" description="Disordered" evidence="4">
    <location>
        <begin position="1"/>
        <end position="75"/>
    </location>
</feature>
<name>A0ABP1RNC5_9HEXA</name>